<name>A0A6A7AJ03_9PLEO</name>
<sequence length="102" mass="11979">RHLFGTPFFKERGKSQKPPTCLMYWEYQFPCPRRPGFPSWSQLGWQGTILFCQQTMLSCPMEPMLRISNGHQSYSLESLIEMDTTSYRAIYPTFSRLLEVST</sequence>
<accession>A0A6A7AJ03</accession>
<gene>
    <name evidence="1" type="ORF">CC86DRAFT_279762</name>
</gene>
<organism evidence="1 2">
    <name type="scientific">Ophiobolus disseminans</name>
    <dbReference type="NCBI Taxonomy" id="1469910"/>
    <lineage>
        <taxon>Eukaryota</taxon>
        <taxon>Fungi</taxon>
        <taxon>Dikarya</taxon>
        <taxon>Ascomycota</taxon>
        <taxon>Pezizomycotina</taxon>
        <taxon>Dothideomycetes</taxon>
        <taxon>Pleosporomycetidae</taxon>
        <taxon>Pleosporales</taxon>
        <taxon>Pleosporineae</taxon>
        <taxon>Phaeosphaeriaceae</taxon>
        <taxon>Ophiobolus</taxon>
    </lineage>
</organism>
<dbReference type="EMBL" id="MU006217">
    <property type="protein sequence ID" value="KAF2832667.1"/>
    <property type="molecule type" value="Genomic_DNA"/>
</dbReference>
<reference evidence="1" key="1">
    <citation type="journal article" date="2020" name="Stud. Mycol.">
        <title>101 Dothideomycetes genomes: a test case for predicting lifestyles and emergence of pathogens.</title>
        <authorList>
            <person name="Haridas S."/>
            <person name="Albert R."/>
            <person name="Binder M."/>
            <person name="Bloem J."/>
            <person name="Labutti K."/>
            <person name="Salamov A."/>
            <person name="Andreopoulos B."/>
            <person name="Baker S."/>
            <person name="Barry K."/>
            <person name="Bills G."/>
            <person name="Bluhm B."/>
            <person name="Cannon C."/>
            <person name="Castanera R."/>
            <person name="Culley D."/>
            <person name="Daum C."/>
            <person name="Ezra D."/>
            <person name="Gonzalez J."/>
            <person name="Henrissat B."/>
            <person name="Kuo A."/>
            <person name="Liang C."/>
            <person name="Lipzen A."/>
            <person name="Lutzoni F."/>
            <person name="Magnuson J."/>
            <person name="Mondo S."/>
            <person name="Nolan M."/>
            <person name="Ohm R."/>
            <person name="Pangilinan J."/>
            <person name="Park H.-J."/>
            <person name="Ramirez L."/>
            <person name="Alfaro M."/>
            <person name="Sun H."/>
            <person name="Tritt A."/>
            <person name="Yoshinaga Y."/>
            <person name="Zwiers L.-H."/>
            <person name="Turgeon B."/>
            <person name="Goodwin S."/>
            <person name="Spatafora J."/>
            <person name="Crous P."/>
            <person name="Grigoriev I."/>
        </authorList>
    </citation>
    <scope>NUCLEOTIDE SEQUENCE</scope>
    <source>
        <strain evidence="1">CBS 113818</strain>
    </source>
</reference>
<keyword evidence="2" id="KW-1185">Reference proteome</keyword>
<protein>
    <submittedName>
        <fullName evidence="1">Uncharacterized protein</fullName>
    </submittedName>
</protein>
<evidence type="ECO:0000313" key="2">
    <source>
        <dbReference type="Proteomes" id="UP000799424"/>
    </source>
</evidence>
<feature type="non-terminal residue" evidence="1">
    <location>
        <position position="1"/>
    </location>
</feature>
<evidence type="ECO:0000313" key="1">
    <source>
        <dbReference type="EMBL" id="KAF2832667.1"/>
    </source>
</evidence>
<dbReference type="AlphaFoldDB" id="A0A6A7AJ03"/>
<proteinExistence type="predicted"/>
<dbReference type="Proteomes" id="UP000799424">
    <property type="component" value="Unassembled WGS sequence"/>
</dbReference>